<organism evidence="2">
    <name type="scientific">Oikopleura dioica</name>
    <name type="common">Tunicate</name>
    <dbReference type="NCBI Taxonomy" id="34765"/>
    <lineage>
        <taxon>Eukaryota</taxon>
        <taxon>Metazoa</taxon>
        <taxon>Chordata</taxon>
        <taxon>Tunicata</taxon>
        <taxon>Appendicularia</taxon>
        <taxon>Copelata</taxon>
        <taxon>Oikopleuridae</taxon>
        <taxon>Oikopleura</taxon>
    </lineage>
</organism>
<keyword evidence="3" id="KW-1185">Reference proteome</keyword>
<dbReference type="AlphaFoldDB" id="E4X0D9"/>
<feature type="region of interest" description="Disordered" evidence="1">
    <location>
        <begin position="48"/>
        <end position="72"/>
    </location>
</feature>
<dbReference type="Proteomes" id="UP000001307">
    <property type="component" value="Unassembled WGS sequence"/>
</dbReference>
<protein>
    <submittedName>
        <fullName evidence="2">Uncharacterized protein</fullName>
    </submittedName>
</protein>
<gene>
    <name evidence="2" type="ORF">GSOID_T00015172001</name>
</gene>
<reference evidence="2" key="1">
    <citation type="journal article" date="2010" name="Science">
        <title>Plasticity of animal genome architecture unmasked by rapid evolution of a pelagic tunicate.</title>
        <authorList>
            <person name="Denoeud F."/>
            <person name="Henriet S."/>
            <person name="Mungpakdee S."/>
            <person name="Aury J.M."/>
            <person name="Da Silva C."/>
            <person name="Brinkmann H."/>
            <person name="Mikhaleva J."/>
            <person name="Olsen L.C."/>
            <person name="Jubin C."/>
            <person name="Canestro C."/>
            <person name="Bouquet J.M."/>
            <person name="Danks G."/>
            <person name="Poulain J."/>
            <person name="Campsteijn C."/>
            <person name="Adamski M."/>
            <person name="Cross I."/>
            <person name="Yadetie F."/>
            <person name="Muffato M."/>
            <person name="Louis A."/>
            <person name="Butcher S."/>
            <person name="Tsagkogeorga G."/>
            <person name="Konrad A."/>
            <person name="Singh S."/>
            <person name="Jensen M.F."/>
            <person name="Cong E.H."/>
            <person name="Eikeseth-Otteraa H."/>
            <person name="Noel B."/>
            <person name="Anthouard V."/>
            <person name="Porcel B.M."/>
            <person name="Kachouri-Lafond R."/>
            <person name="Nishino A."/>
            <person name="Ugolini M."/>
            <person name="Chourrout P."/>
            <person name="Nishida H."/>
            <person name="Aasland R."/>
            <person name="Huzurbazar S."/>
            <person name="Westhof E."/>
            <person name="Delsuc F."/>
            <person name="Lehrach H."/>
            <person name="Reinhardt R."/>
            <person name="Weissenbach J."/>
            <person name="Roy S.W."/>
            <person name="Artiguenave F."/>
            <person name="Postlethwait J.H."/>
            <person name="Manak J.R."/>
            <person name="Thompson E.M."/>
            <person name="Jaillon O."/>
            <person name="Du Pasquier L."/>
            <person name="Boudinot P."/>
            <person name="Liberles D.A."/>
            <person name="Volff J.N."/>
            <person name="Philippe H."/>
            <person name="Lenhard B."/>
            <person name="Roest Crollius H."/>
            <person name="Wincker P."/>
            <person name="Chourrout D."/>
        </authorList>
    </citation>
    <scope>NUCLEOTIDE SEQUENCE [LARGE SCALE GENOMIC DNA]</scope>
</reference>
<feature type="region of interest" description="Disordered" evidence="1">
    <location>
        <begin position="1"/>
        <end position="32"/>
    </location>
</feature>
<dbReference type="EMBL" id="FN653020">
    <property type="protein sequence ID" value="CBY23238.1"/>
    <property type="molecule type" value="Genomic_DNA"/>
</dbReference>
<feature type="compositionally biased region" description="Basic residues" evidence="1">
    <location>
        <begin position="1"/>
        <end position="20"/>
    </location>
</feature>
<evidence type="ECO:0000256" key="1">
    <source>
        <dbReference type="SAM" id="MobiDB-lite"/>
    </source>
</evidence>
<dbReference type="InParanoid" id="E4X0D9"/>
<proteinExistence type="predicted"/>
<evidence type="ECO:0000313" key="2">
    <source>
        <dbReference type="EMBL" id="CBY23238.1"/>
    </source>
</evidence>
<name>E4X0D9_OIKDI</name>
<feature type="compositionally biased region" description="Basic and acidic residues" evidence="1">
    <location>
        <begin position="48"/>
        <end position="60"/>
    </location>
</feature>
<sequence>MPKRARKRNRRGASNKKGRKSQATSMQPDLEELPADFMQATNAERVYQEENNNHCDANREESEDSSGCEATEGAQEWKEWYKQQQKLQKMNERSQNLSDWCCKSKENEDLSIDCQFKTESIEHASSGSSQCSMTDISIYDSTDEEPKIPISTLTEDEDAVSDAKIIRRNNYASNSCRHEIGEFCECSKSKDFRNLDGEQAAHGRTYHDYRIWLASVRDGIDVRSHDRHSLNFSAMNLQKKK</sequence>
<accession>E4X0D9</accession>
<evidence type="ECO:0000313" key="3">
    <source>
        <dbReference type="Proteomes" id="UP000001307"/>
    </source>
</evidence>